<accession>A0A9D2PRB7</accession>
<protein>
    <submittedName>
        <fullName evidence="4">NUDIX domain-containing protein</fullName>
    </submittedName>
</protein>
<dbReference type="PANTHER" id="PTHR43046:SF14">
    <property type="entry name" value="MUTT_NUDIX FAMILY PROTEIN"/>
    <property type="match status" value="1"/>
</dbReference>
<evidence type="ECO:0000313" key="4">
    <source>
        <dbReference type="EMBL" id="HJC64397.1"/>
    </source>
</evidence>
<sequence>MERWDVCDSEGNPTGRTRAKGEDFLEGEYHVAAEIWIFNGKKQFLIQKRSSRCQQYPGVWSTTAGRVQAGETPAAGCIREAEEEIGMKIAPKDLIHVLTLNREDKTHMIWEVYAARTDLKEEEFLLDPEEVEAVRWVSQEELAEMIESGSIFLYPEIREVFEKVKELL</sequence>
<evidence type="ECO:0000313" key="5">
    <source>
        <dbReference type="Proteomes" id="UP000823886"/>
    </source>
</evidence>
<proteinExistence type="predicted"/>
<keyword evidence="2" id="KW-0378">Hydrolase</keyword>
<evidence type="ECO:0000256" key="2">
    <source>
        <dbReference type="ARBA" id="ARBA00022801"/>
    </source>
</evidence>
<dbReference type="AlphaFoldDB" id="A0A9D2PRB7"/>
<dbReference type="InterPro" id="IPR020084">
    <property type="entry name" value="NUDIX_hydrolase_CS"/>
</dbReference>
<dbReference type="PANTHER" id="PTHR43046">
    <property type="entry name" value="GDP-MANNOSE MANNOSYL HYDROLASE"/>
    <property type="match status" value="1"/>
</dbReference>
<organism evidence="4 5">
    <name type="scientific">Candidatus Blautia merdavium</name>
    <dbReference type="NCBI Taxonomy" id="2838494"/>
    <lineage>
        <taxon>Bacteria</taxon>
        <taxon>Bacillati</taxon>
        <taxon>Bacillota</taxon>
        <taxon>Clostridia</taxon>
        <taxon>Lachnospirales</taxon>
        <taxon>Lachnospiraceae</taxon>
        <taxon>Blautia</taxon>
    </lineage>
</organism>
<evidence type="ECO:0000256" key="1">
    <source>
        <dbReference type="ARBA" id="ARBA00001946"/>
    </source>
</evidence>
<gene>
    <name evidence="4" type="ORF">H9753_12400</name>
</gene>
<dbReference type="InterPro" id="IPR000086">
    <property type="entry name" value="NUDIX_hydrolase_dom"/>
</dbReference>
<feature type="domain" description="Nudix hydrolase" evidence="3">
    <location>
        <begin position="28"/>
        <end position="159"/>
    </location>
</feature>
<dbReference type="Gene3D" id="3.90.79.10">
    <property type="entry name" value="Nucleoside Triphosphate Pyrophosphohydrolase"/>
    <property type="match status" value="1"/>
</dbReference>
<dbReference type="SUPFAM" id="SSF55811">
    <property type="entry name" value="Nudix"/>
    <property type="match status" value="1"/>
</dbReference>
<dbReference type="PROSITE" id="PS51462">
    <property type="entry name" value="NUDIX"/>
    <property type="match status" value="1"/>
</dbReference>
<name>A0A9D2PRB7_9FIRM</name>
<dbReference type="PROSITE" id="PS00893">
    <property type="entry name" value="NUDIX_BOX"/>
    <property type="match status" value="1"/>
</dbReference>
<reference evidence="4" key="2">
    <citation type="submission" date="2021-04" db="EMBL/GenBank/DDBJ databases">
        <authorList>
            <person name="Gilroy R."/>
        </authorList>
    </citation>
    <scope>NUCLEOTIDE SEQUENCE</scope>
    <source>
        <strain evidence="4">ChiBcec2-3848</strain>
    </source>
</reference>
<dbReference type="InterPro" id="IPR015797">
    <property type="entry name" value="NUDIX_hydrolase-like_dom_sf"/>
</dbReference>
<reference evidence="4" key="1">
    <citation type="journal article" date="2021" name="PeerJ">
        <title>Extensive microbial diversity within the chicken gut microbiome revealed by metagenomics and culture.</title>
        <authorList>
            <person name="Gilroy R."/>
            <person name="Ravi A."/>
            <person name="Getino M."/>
            <person name="Pursley I."/>
            <person name="Horton D.L."/>
            <person name="Alikhan N.F."/>
            <person name="Baker D."/>
            <person name="Gharbi K."/>
            <person name="Hall N."/>
            <person name="Watson M."/>
            <person name="Adriaenssens E.M."/>
            <person name="Foster-Nyarko E."/>
            <person name="Jarju S."/>
            <person name="Secka A."/>
            <person name="Antonio M."/>
            <person name="Oren A."/>
            <person name="Chaudhuri R.R."/>
            <person name="La Ragione R."/>
            <person name="Hildebrand F."/>
            <person name="Pallen M.J."/>
        </authorList>
    </citation>
    <scope>NUCLEOTIDE SEQUENCE</scope>
    <source>
        <strain evidence="4">ChiBcec2-3848</strain>
    </source>
</reference>
<dbReference type="CDD" id="cd04693">
    <property type="entry name" value="NUDIX_Hydrolase"/>
    <property type="match status" value="1"/>
</dbReference>
<dbReference type="EMBL" id="DWVZ01000165">
    <property type="protein sequence ID" value="HJC64397.1"/>
    <property type="molecule type" value="Genomic_DNA"/>
</dbReference>
<comment type="caution">
    <text evidence="4">The sequence shown here is derived from an EMBL/GenBank/DDBJ whole genome shotgun (WGS) entry which is preliminary data.</text>
</comment>
<evidence type="ECO:0000259" key="3">
    <source>
        <dbReference type="PROSITE" id="PS51462"/>
    </source>
</evidence>
<dbReference type="Proteomes" id="UP000823886">
    <property type="component" value="Unassembled WGS sequence"/>
</dbReference>
<comment type="cofactor">
    <cofactor evidence="1">
        <name>Mg(2+)</name>
        <dbReference type="ChEBI" id="CHEBI:18420"/>
    </cofactor>
</comment>
<dbReference type="GO" id="GO:0016787">
    <property type="term" value="F:hydrolase activity"/>
    <property type="evidence" value="ECO:0007669"/>
    <property type="project" value="UniProtKB-KW"/>
</dbReference>
<dbReference type="Pfam" id="PF00293">
    <property type="entry name" value="NUDIX"/>
    <property type="match status" value="1"/>
</dbReference>